<gene>
    <name evidence="2" type="ORF">FH972_018637</name>
</gene>
<dbReference type="EMBL" id="CM017327">
    <property type="protein sequence ID" value="KAE8100777.1"/>
    <property type="molecule type" value="Genomic_DNA"/>
</dbReference>
<dbReference type="Proteomes" id="UP000327013">
    <property type="component" value="Chromosome 7"/>
</dbReference>
<proteinExistence type="predicted"/>
<organism evidence="2 3">
    <name type="scientific">Carpinus fangiana</name>
    <dbReference type="NCBI Taxonomy" id="176857"/>
    <lineage>
        <taxon>Eukaryota</taxon>
        <taxon>Viridiplantae</taxon>
        <taxon>Streptophyta</taxon>
        <taxon>Embryophyta</taxon>
        <taxon>Tracheophyta</taxon>
        <taxon>Spermatophyta</taxon>
        <taxon>Magnoliopsida</taxon>
        <taxon>eudicotyledons</taxon>
        <taxon>Gunneridae</taxon>
        <taxon>Pentapetalae</taxon>
        <taxon>rosids</taxon>
        <taxon>fabids</taxon>
        <taxon>Fagales</taxon>
        <taxon>Betulaceae</taxon>
        <taxon>Carpinus</taxon>
    </lineage>
</organism>
<accession>A0A5N6RQP9</accession>
<feature type="region of interest" description="Disordered" evidence="1">
    <location>
        <begin position="1"/>
        <end position="35"/>
    </location>
</feature>
<dbReference type="AlphaFoldDB" id="A0A5N6RQP9"/>
<evidence type="ECO:0000313" key="3">
    <source>
        <dbReference type="Proteomes" id="UP000327013"/>
    </source>
</evidence>
<reference evidence="2 3" key="1">
    <citation type="submission" date="2019-06" db="EMBL/GenBank/DDBJ databases">
        <title>A chromosomal-level reference genome of Carpinus fangiana (Coryloideae, Betulaceae).</title>
        <authorList>
            <person name="Yang X."/>
            <person name="Wang Z."/>
            <person name="Zhang L."/>
            <person name="Hao G."/>
            <person name="Liu J."/>
            <person name="Yang Y."/>
        </authorList>
    </citation>
    <scope>NUCLEOTIDE SEQUENCE [LARGE SCALE GENOMIC DNA]</scope>
    <source>
        <strain evidence="2">Cfa_2016G</strain>
        <tissue evidence="2">Leaf</tissue>
    </source>
</reference>
<evidence type="ECO:0000313" key="2">
    <source>
        <dbReference type="EMBL" id="KAE8100777.1"/>
    </source>
</evidence>
<protein>
    <submittedName>
        <fullName evidence="2">Uncharacterized protein</fullName>
    </submittedName>
</protein>
<name>A0A5N6RQP9_9ROSI</name>
<feature type="compositionally biased region" description="Polar residues" evidence="1">
    <location>
        <begin position="1"/>
        <end position="10"/>
    </location>
</feature>
<evidence type="ECO:0000256" key="1">
    <source>
        <dbReference type="SAM" id="MobiDB-lite"/>
    </source>
</evidence>
<keyword evidence="3" id="KW-1185">Reference proteome</keyword>
<sequence>MIINGATGSDQWGHGAFQRHNGDQSRSQPGPGPAVAARARLVKVSGGGCVVDDVLQMG</sequence>